<keyword evidence="7" id="KW-1185">Reference proteome</keyword>
<evidence type="ECO:0000313" key="7">
    <source>
        <dbReference type="Proteomes" id="UP000046392"/>
    </source>
</evidence>
<dbReference type="AlphaFoldDB" id="A0A0N5BCB5"/>
<feature type="domain" description="ShKT" evidence="6">
    <location>
        <begin position="169"/>
        <end position="207"/>
    </location>
</feature>
<dbReference type="WBParaSite" id="SPAL_0000366400.1">
    <property type="protein sequence ID" value="SPAL_0000366400.1"/>
    <property type="gene ID" value="SPAL_0000366400"/>
</dbReference>
<dbReference type="Proteomes" id="UP000046392">
    <property type="component" value="Unplaced"/>
</dbReference>
<evidence type="ECO:0000256" key="2">
    <source>
        <dbReference type="ARBA" id="ARBA00023157"/>
    </source>
</evidence>
<evidence type="ECO:0000256" key="4">
    <source>
        <dbReference type="SAM" id="MobiDB-lite"/>
    </source>
</evidence>
<dbReference type="PANTHER" id="PTHR46219">
    <property type="entry name" value="PROTEIN CBG11138"/>
    <property type="match status" value="1"/>
</dbReference>
<feature type="disulfide bond" evidence="3">
    <location>
        <begin position="279"/>
        <end position="313"/>
    </location>
</feature>
<protein>
    <submittedName>
        <fullName evidence="8">ShKT domain-containing protein</fullName>
    </submittedName>
</protein>
<name>A0A0N5BCB5_STREA</name>
<organism evidence="7 8">
    <name type="scientific">Strongyloides papillosus</name>
    <name type="common">Intestinal threadworm</name>
    <dbReference type="NCBI Taxonomy" id="174720"/>
    <lineage>
        <taxon>Eukaryota</taxon>
        <taxon>Metazoa</taxon>
        <taxon>Ecdysozoa</taxon>
        <taxon>Nematoda</taxon>
        <taxon>Chromadorea</taxon>
        <taxon>Rhabditida</taxon>
        <taxon>Tylenchina</taxon>
        <taxon>Panagrolaimomorpha</taxon>
        <taxon>Strongyloidoidea</taxon>
        <taxon>Strongyloididae</taxon>
        <taxon>Strongyloides</taxon>
    </lineage>
</organism>
<feature type="chain" id="PRO_5005894071" evidence="5">
    <location>
        <begin position="23"/>
        <end position="367"/>
    </location>
</feature>
<comment type="caution">
    <text evidence="3">Lacks conserved residue(s) required for the propagation of feature annotation.</text>
</comment>
<dbReference type="PROSITE" id="PS51670">
    <property type="entry name" value="SHKT"/>
    <property type="match status" value="4"/>
</dbReference>
<keyword evidence="1 5" id="KW-0732">Signal</keyword>
<dbReference type="STRING" id="174720.A0A0N5BCB5"/>
<feature type="disulfide bond" evidence="3">
    <location>
        <begin position="333"/>
        <end position="367"/>
    </location>
</feature>
<reference evidence="8" key="1">
    <citation type="submission" date="2017-02" db="UniProtKB">
        <authorList>
            <consortium name="WormBaseParasite"/>
        </authorList>
    </citation>
    <scope>IDENTIFICATION</scope>
</reference>
<feature type="region of interest" description="Disordered" evidence="4">
    <location>
        <begin position="316"/>
        <end position="342"/>
    </location>
</feature>
<dbReference type="FunFam" id="1.10.10.1940:FF:000002">
    <property type="entry name" value="PHAryngeal gland Toxin-related"/>
    <property type="match status" value="2"/>
</dbReference>
<dbReference type="PANTHER" id="PTHR46219:SF5">
    <property type="entry name" value="SHKT DOMAIN-CONTAINING PROTEIN"/>
    <property type="match status" value="1"/>
</dbReference>
<feature type="signal peptide" evidence="5">
    <location>
        <begin position="1"/>
        <end position="22"/>
    </location>
</feature>
<evidence type="ECO:0000313" key="8">
    <source>
        <dbReference type="WBParaSite" id="SPAL_0000366400.1"/>
    </source>
</evidence>
<accession>A0A0N5BCB5</accession>
<dbReference type="Pfam" id="PF01549">
    <property type="entry name" value="ShK"/>
    <property type="match status" value="4"/>
</dbReference>
<dbReference type="InterPro" id="IPR003582">
    <property type="entry name" value="ShKT_dom"/>
</dbReference>
<dbReference type="SMART" id="SM00254">
    <property type="entry name" value="ShKT"/>
    <property type="match status" value="4"/>
</dbReference>
<evidence type="ECO:0000256" key="5">
    <source>
        <dbReference type="SAM" id="SignalP"/>
    </source>
</evidence>
<evidence type="ECO:0000259" key="6">
    <source>
        <dbReference type="PROSITE" id="PS51670"/>
    </source>
</evidence>
<dbReference type="Gene3D" id="1.10.10.1940">
    <property type="match status" value="3"/>
</dbReference>
<sequence>MVSTKLLLITTLYFTSMKIAHCADTIACTAAADCTSSTQKCIDIDGVNKACVEVCTTDADCGGTAGSCAATTTGDVDGNSGFNVCPLIAQQCLTDTECNTADPTLPTCNLYTLTCIAATTTTTTVATGTTTTAASGTTTTAATGTTTTVATGTTTKAPTTTAKSSSTTCADQVTGGSNDCASLAAYCTNNLYLNLMKEKCPKTCGYCTTPSGSSGSGSTSSGCTDQVTGGSNDCTSMIAYCTNTIYKDLMKQRCPKTCGYCTSSSSGSSSSGGTSSTTCTDALSDCSSKSYLCTNTTYKDLMKQNCPKSCGYCTSSSSSSSSSSSGSTSTGTCKDSSSDCSSKSYLCTNSLYISLMKTNCPLTCGFC</sequence>
<feature type="domain" description="ShKT" evidence="6">
    <location>
        <begin position="223"/>
        <end position="261"/>
    </location>
</feature>
<evidence type="ECO:0000256" key="1">
    <source>
        <dbReference type="ARBA" id="ARBA00022729"/>
    </source>
</evidence>
<feature type="domain" description="ShKT" evidence="6">
    <location>
        <begin position="279"/>
        <end position="313"/>
    </location>
</feature>
<proteinExistence type="predicted"/>
<evidence type="ECO:0000256" key="3">
    <source>
        <dbReference type="PROSITE-ProRule" id="PRU01005"/>
    </source>
</evidence>
<dbReference type="Gene3D" id="1.10.10.1870">
    <property type="entry name" value="ShTK domain-like"/>
    <property type="match status" value="1"/>
</dbReference>
<feature type="domain" description="ShKT" evidence="6">
    <location>
        <begin position="333"/>
        <end position="367"/>
    </location>
</feature>
<keyword evidence="2 3" id="KW-1015">Disulfide bond</keyword>